<dbReference type="Proteomes" id="UP000314294">
    <property type="component" value="Unassembled WGS sequence"/>
</dbReference>
<reference evidence="1 2" key="1">
    <citation type="submission" date="2019-03" db="EMBL/GenBank/DDBJ databases">
        <title>First draft genome of Liparis tanakae, snailfish: a comprehensive survey of snailfish specific genes.</title>
        <authorList>
            <person name="Kim W."/>
            <person name="Song I."/>
            <person name="Jeong J.-H."/>
            <person name="Kim D."/>
            <person name="Kim S."/>
            <person name="Ryu S."/>
            <person name="Song J.Y."/>
            <person name="Lee S.K."/>
        </authorList>
    </citation>
    <scope>NUCLEOTIDE SEQUENCE [LARGE SCALE GENOMIC DNA]</scope>
    <source>
        <tissue evidence="1">Muscle</tissue>
    </source>
</reference>
<evidence type="ECO:0000313" key="2">
    <source>
        <dbReference type="Proteomes" id="UP000314294"/>
    </source>
</evidence>
<organism evidence="1 2">
    <name type="scientific">Liparis tanakae</name>
    <name type="common">Tanaka's snailfish</name>
    <dbReference type="NCBI Taxonomy" id="230148"/>
    <lineage>
        <taxon>Eukaryota</taxon>
        <taxon>Metazoa</taxon>
        <taxon>Chordata</taxon>
        <taxon>Craniata</taxon>
        <taxon>Vertebrata</taxon>
        <taxon>Euteleostomi</taxon>
        <taxon>Actinopterygii</taxon>
        <taxon>Neopterygii</taxon>
        <taxon>Teleostei</taxon>
        <taxon>Neoteleostei</taxon>
        <taxon>Acanthomorphata</taxon>
        <taxon>Eupercaria</taxon>
        <taxon>Perciformes</taxon>
        <taxon>Cottioidei</taxon>
        <taxon>Cottales</taxon>
        <taxon>Liparidae</taxon>
        <taxon>Liparis</taxon>
    </lineage>
</organism>
<dbReference type="AlphaFoldDB" id="A0A4Z2IIN2"/>
<accession>A0A4Z2IIN2</accession>
<evidence type="ECO:0000313" key="1">
    <source>
        <dbReference type="EMBL" id="TNN77132.1"/>
    </source>
</evidence>
<name>A0A4Z2IIN2_9TELE</name>
<keyword evidence="2" id="KW-1185">Reference proteome</keyword>
<protein>
    <submittedName>
        <fullName evidence="1">Uncharacterized protein</fullName>
    </submittedName>
</protein>
<sequence length="83" mass="9334">MEKVIYSEYIVTTLGPSPVGFPSKHQGFVKTKVRFRNMLYVFQEADHTTAPLLTLFFSTLNCSFHESSVGCWLMPTARATAEA</sequence>
<gene>
    <name evidence="1" type="ORF">EYF80_012601</name>
</gene>
<dbReference type="EMBL" id="SRLO01000086">
    <property type="protein sequence ID" value="TNN77132.1"/>
    <property type="molecule type" value="Genomic_DNA"/>
</dbReference>
<comment type="caution">
    <text evidence="1">The sequence shown here is derived from an EMBL/GenBank/DDBJ whole genome shotgun (WGS) entry which is preliminary data.</text>
</comment>
<proteinExistence type="predicted"/>